<proteinExistence type="inferred from homology"/>
<dbReference type="Proteomes" id="UP000247118">
    <property type="component" value="Chromosome"/>
</dbReference>
<reference evidence="7 8" key="1">
    <citation type="submission" date="2018-05" db="EMBL/GenBank/DDBJ databases">
        <title>Complete genome sequence of Gordonia terrae NRRL B-16283.</title>
        <authorList>
            <person name="Garlena R.A."/>
            <person name="Russell D.A."/>
            <person name="Hatfull G.F."/>
        </authorList>
    </citation>
    <scope>NUCLEOTIDE SEQUENCE [LARGE SCALE GENOMIC DNA]</scope>
    <source>
        <strain evidence="7 8">NRRL B-16283</strain>
    </source>
</reference>
<dbReference type="InterPro" id="IPR001207">
    <property type="entry name" value="Transposase_mutator"/>
</dbReference>
<evidence type="ECO:0000256" key="2">
    <source>
        <dbReference type="ARBA" id="ARBA00010961"/>
    </source>
</evidence>
<comment type="similarity">
    <text evidence="2">Belongs to the transposase mutator family.</text>
</comment>
<dbReference type="AlphaFoldDB" id="A0AAD0K538"/>
<evidence type="ECO:0000256" key="6">
    <source>
        <dbReference type="SAM" id="MobiDB-lite"/>
    </source>
</evidence>
<name>A0AAD0K538_9ACTN</name>
<accession>A0AAD0K538</accession>
<dbReference type="EMBL" id="CP029604">
    <property type="protein sequence ID" value="AWO82906.1"/>
    <property type="molecule type" value="Genomic_DNA"/>
</dbReference>
<keyword evidence="5" id="KW-0233">DNA recombination</keyword>
<dbReference type="GO" id="GO:0006313">
    <property type="term" value="P:DNA transposition"/>
    <property type="evidence" value="ECO:0007669"/>
    <property type="project" value="InterPro"/>
</dbReference>
<protein>
    <submittedName>
        <fullName evidence="7">Uncharacterized protein</fullName>
    </submittedName>
</protein>
<keyword evidence="3" id="KW-0815">Transposition</keyword>
<dbReference type="GO" id="GO:0003677">
    <property type="term" value="F:DNA binding"/>
    <property type="evidence" value="ECO:0007669"/>
    <property type="project" value="UniProtKB-KW"/>
</dbReference>
<keyword evidence="4" id="KW-0238">DNA-binding</keyword>
<evidence type="ECO:0000256" key="1">
    <source>
        <dbReference type="ARBA" id="ARBA00002190"/>
    </source>
</evidence>
<dbReference type="Pfam" id="PF00872">
    <property type="entry name" value="Transposase_mut"/>
    <property type="match status" value="1"/>
</dbReference>
<comment type="function">
    <text evidence="1">Required for the transposition of the insertion element.</text>
</comment>
<sequence length="54" mass="5959">MTEHLGYDKHDVVGRDTGNSRNGTCTKRVLTGACGQVATEVLRDRKALRSGDRR</sequence>
<evidence type="ECO:0000313" key="7">
    <source>
        <dbReference type="EMBL" id="AWO82906.1"/>
    </source>
</evidence>
<feature type="region of interest" description="Disordered" evidence="6">
    <location>
        <begin position="1"/>
        <end position="23"/>
    </location>
</feature>
<evidence type="ECO:0000256" key="5">
    <source>
        <dbReference type="ARBA" id="ARBA00023172"/>
    </source>
</evidence>
<evidence type="ECO:0000256" key="4">
    <source>
        <dbReference type="ARBA" id="ARBA00023125"/>
    </source>
</evidence>
<feature type="compositionally biased region" description="Basic and acidic residues" evidence="6">
    <location>
        <begin position="1"/>
        <end position="14"/>
    </location>
</feature>
<organism evidence="7 8">
    <name type="scientific">Gordonia terrae</name>
    <dbReference type="NCBI Taxonomy" id="2055"/>
    <lineage>
        <taxon>Bacteria</taxon>
        <taxon>Bacillati</taxon>
        <taxon>Actinomycetota</taxon>
        <taxon>Actinomycetes</taxon>
        <taxon>Mycobacteriales</taxon>
        <taxon>Gordoniaceae</taxon>
        <taxon>Gordonia</taxon>
    </lineage>
</organism>
<gene>
    <name evidence="7" type="ORF">DLJ61_04535</name>
</gene>
<evidence type="ECO:0000313" key="8">
    <source>
        <dbReference type="Proteomes" id="UP000247118"/>
    </source>
</evidence>
<evidence type="ECO:0000256" key="3">
    <source>
        <dbReference type="ARBA" id="ARBA00022578"/>
    </source>
</evidence>
<dbReference type="GO" id="GO:0004803">
    <property type="term" value="F:transposase activity"/>
    <property type="evidence" value="ECO:0007669"/>
    <property type="project" value="InterPro"/>
</dbReference>